<gene>
    <name evidence="2" type="ORF">METZ01_LOCUS278649</name>
</gene>
<reference evidence="2" key="1">
    <citation type="submission" date="2018-05" db="EMBL/GenBank/DDBJ databases">
        <authorList>
            <person name="Lanie J.A."/>
            <person name="Ng W.-L."/>
            <person name="Kazmierczak K.M."/>
            <person name="Andrzejewski T.M."/>
            <person name="Davidsen T.M."/>
            <person name="Wayne K.J."/>
            <person name="Tettelin H."/>
            <person name="Glass J.I."/>
            <person name="Rusch D."/>
            <person name="Podicherti R."/>
            <person name="Tsui H.-C.T."/>
            <person name="Winkler M.E."/>
        </authorList>
    </citation>
    <scope>NUCLEOTIDE SEQUENCE</scope>
</reference>
<accession>A0A382KQG2</accession>
<sequence>MSYVVHVTAIVEGDLEQIEILINDYRHRCLENQSGMEQFLVCRSVEQTNVFLYTQVFKDQDAHKVHLEGDDPKWFFEQMADMEFNFQGQWVAGIEIDSSVGQILN</sequence>
<dbReference type="Pfam" id="PF03992">
    <property type="entry name" value="ABM"/>
    <property type="match status" value="1"/>
</dbReference>
<name>A0A382KQG2_9ZZZZ</name>
<dbReference type="SUPFAM" id="SSF54909">
    <property type="entry name" value="Dimeric alpha+beta barrel"/>
    <property type="match status" value="1"/>
</dbReference>
<dbReference type="Gene3D" id="3.30.70.100">
    <property type="match status" value="1"/>
</dbReference>
<dbReference type="InterPro" id="IPR007138">
    <property type="entry name" value="ABM_dom"/>
</dbReference>
<feature type="domain" description="ABM" evidence="1">
    <location>
        <begin position="6"/>
        <end position="71"/>
    </location>
</feature>
<organism evidence="2">
    <name type="scientific">marine metagenome</name>
    <dbReference type="NCBI Taxonomy" id="408172"/>
    <lineage>
        <taxon>unclassified sequences</taxon>
        <taxon>metagenomes</taxon>
        <taxon>ecological metagenomes</taxon>
    </lineage>
</organism>
<proteinExistence type="predicted"/>
<dbReference type="AlphaFoldDB" id="A0A382KQG2"/>
<evidence type="ECO:0000259" key="1">
    <source>
        <dbReference type="Pfam" id="PF03992"/>
    </source>
</evidence>
<evidence type="ECO:0000313" key="2">
    <source>
        <dbReference type="EMBL" id="SVC25795.1"/>
    </source>
</evidence>
<protein>
    <recommendedName>
        <fullName evidence="1">ABM domain-containing protein</fullName>
    </recommendedName>
</protein>
<dbReference type="EMBL" id="UINC01081694">
    <property type="protein sequence ID" value="SVC25795.1"/>
    <property type="molecule type" value="Genomic_DNA"/>
</dbReference>
<dbReference type="InterPro" id="IPR011008">
    <property type="entry name" value="Dimeric_a/b-barrel"/>
</dbReference>